<feature type="compositionally biased region" description="Low complexity" evidence="1">
    <location>
        <begin position="799"/>
        <end position="809"/>
    </location>
</feature>
<comment type="caution">
    <text evidence="5">The sequence shown here is derived from an EMBL/GenBank/DDBJ whole genome shotgun (WGS) entry which is preliminary data.</text>
</comment>
<keyword evidence="2" id="KW-0812">Transmembrane</keyword>
<gene>
    <name evidence="5" type="ORF">BCR39DRAFT_533916</name>
</gene>
<feature type="compositionally biased region" description="Low complexity" evidence="1">
    <location>
        <begin position="907"/>
        <end position="922"/>
    </location>
</feature>
<feature type="chain" id="PRO_5012011052" description="Dystroglycan-type cadherin-like domain-containing protein" evidence="3">
    <location>
        <begin position="22"/>
        <end position="1045"/>
    </location>
</feature>
<dbReference type="Gene3D" id="2.60.40.10">
    <property type="entry name" value="Immunoglobulins"/>
    <property type="match status" value="2"/>
</dbReference>
<protein>
    <recommendedName>
        <fullName evidence="4">Dystroglycan-type cadherin-like domain-containing protein</fullName>
    </recommendedName>
</protein>
<evidence type="ECO:0000313" key="6">
    <source>
        <dbReference type="Proteomes" id="UP000193986"/>
    </source>
</evidence>
<dbReference type="InterPro" id="IPR013783">
    <property type="entry name" value="Ig-like_fold"/>
</dbReference>
<feature type="region of interest" description="Disordered" evidence="1">
    <location>
        <begin position="790"/>
        <end position="817"/>
    </location>
</feature>
<feature type="compositionally biased region" description="Polar residues" evidence="1">
    <location>
        <begin position="630"/>
        <end position="665"/>
    </location>
</feature>
<evidence type="ECO:0000256" key="1">
    <source>
        <dbReference type="SAM" id="MobiDB-lite"/>
    </source>
</evidence>
<dbReference type="GO" id="GO:0016020">
    <property type="term" value="C:membrane"/>
    <property type="evidence" value="ECO:0007669"/>
    <property type="project" value="InterPro"/>
</dbReference>
<dbReference type="EMBL" id="MCFC01000029">
    <property type="protein sequence ID" value="ORY28796.1"/>
    <property type="molecule type" value="Genomic_DNA"/>
</dbReference>
<feature type="domain" description="Dystroglycan-type cadherin-like" evidence="4">
    <location>
        <begin position="153"/>
        <end position="249"/>
    </location>
</feature>
<dbReference type="OrthoDB" id="414243at2759"/>
<dbReference type="SUPFAM" id="SSF49313">
    <property type="entry name" value="Cadherin-like"/>
    <property type="match status" value="2"/>
</dbReference>
<dbReference type="GO" id="GO:0005509">
    <property type="term" value="F:calcium ion binding"/>
    <property type="evidence" value="ECO:0007669"/>
    <property type="project" value="InterPro"/>
</dbReference>
<feature type="region of interest" description="Disordered" evidence="1">
    <location>
        <begin position="836"/>
        <end position="924"/>
    </location>
</feature>
<dbReference type="InterPro" id="IPR006644">
    <property type="entry name" value="Cadg"/>
</dbReference>
<keyword evidence="3" id="KW-0732">Signal</keyword>
<evidence type="ECO:0000256" key="2">
    <source>
        <dbReference type="SAM" id="Phobius"/>
    </source>
</evidence>
<name>A0A1Y2B231_9TREE</name>
<organism evidence="5 6">
    <name type="scientific">Naematelia encephala</name>
    <dbReference type="NCBI Taxonomy" id="71784"/>
    <lineage>
        <taxon>Eukaryota</taxon>
        <taxon>Fungi</taxon>
        <taxon>Dikarya</taxon>
        <taxon>Basidiomycota</taxon>
        <taxon>Agaricomycotina</taxon>
        <taxon>Tremellomycetes</taxon>
        <taxon>Tremellales</taxon>
        <taxon>Naemateliaceae</taxon>
        <taxon>Naematelia</taxon>
    </lineage>
</organism>
<keyword evidence="2" id="KW-0472">Membrane</keyword>
<feature type="domain" description="Dystroglycan-type cadherin-like" evidence="4">
    <location>
        <begin position="27"/>
        <end position="123"/>
    </location>
</feature>
<feature type="compositionally biased region" description="Low complexity" evidence="1">
    <location>
        <begin position="955"/>
        <end position="966"/>
    </location>
</feature>
<dbReference type="InterPro" id="IPR015919">
    <property type="entry name" value="Cadherin-like_sf"/>
</dbReference>
<feature type="signal peptide" evidence="3">
    <location>
        <begin position="1"/>
        <end position="21"/>
    </location>
</feature>
<feature type="compositionally biased region" description="Polar residues" evidence="1">
    <location>
        <begin position="967"/>
        <end position="977"/>
    </location>
</feature>
<dbReference type="SMART" id="SM00736">
    <property type="entry name" value="CADG"/>
    <property type="match status" value="2"/>
</dbReference>
<keyword evidence="2" id="KW-1133">Transmembrane helix</keyword>
<feature type="region of interest" description="Disordered" evidence="1">
    <location>
        <begin position="955"/>
        <end position="977"/>
    </location>
</feature>
<keyword evidence="6" id="KW-1185">Reference proteome</keyword>
<accession>A0A1Y2B231</accession>
<feature type="compositionally biased region" description="Pro residues" evidence="1">
    <location>
        <begin position="872"/>
        <end position="881"/>
    </location>
</feature>
<evidence type="ECO:0000259" key="4">
    <source>
        <dbReference type="SMART" id="SM00736"/>
    </source>
</evidence>
<dbReference type="AlphaFoldDB" id="A0A1Y2B231"/>
<feature type="compositionally biased region" description="Low complexity" evidence="1">
    <location>
        <begin position="693"/>
        <end position="713"/>
    </location>
</feature>
<proteinExistence type="predicted"/>
<dbReference type="InParanoid" id="A0A1Y2B231"/>
<dbReference type="Proteomes" id="UP000193986">
    <property type="component" value="Unassembled WGS sequence"/>
</dbReference>
<feature type="region of interest" description="Disordered" evidence="1">
    <location>
        <begin position="630"/>
        <end position="738"/>
    </location>
</feature>
<feature type="transmembrane region" description="Helical" evidence="2">
    <location>
        <begin position="462"/>
        <end position="484"/>
    </location>
</feature>
<feature type="compositionally biased region" description="Low complexity" evidence="1">
    <location>
        <begin position="882"/>
        <end position="900"/>
    </location>
</feature>
<sequence>MVAFYLHLVLLGLTSCYVALATPGGITLLHPLALQHPPVARIKQAFSWSFAPLTFNSTSPLDYTALDIPPWLSFVPANRSFQGCPTENDVGSYQISVTATTTDSQRHLSDILELVVSSRPGNLSITEPVSEQLVGNDTAITSAFSYSPTSIYYPGVRVPPNWSFSLGFQPYTYTAPSRVFYSAVLADGSPLPAWLDFNNQTVTFDGVTPTPKTPVPEVFTIVLSGSDTFGFADISQSFNICIAAHDFVQIAPIAVNLTVGEDVSTSPTILDSFTLDGKSLKKGDIGNITLDTSSQAWLAFIQANTSILGTPPISITAGQREELPLIVTDIYGDQVNTTVTLAFQPSHFTQPLFDPIIASPGQSLDVSLAEFLIGNSGSINLTTSFNPSKSLSWLAYVPSNTSLVGTVPPDVDYDSVLVNLAAQDLDTHAWSHAVLQLILAPNGTTNANNHHPHHGLTTGTKIALASVGAIVGSLIVLCILFLSCRRCLARKMKLANKAVDLEAPVDKDGDEPWGFEYKAETPAMSYPEKMGEPPSVQLLAGRAEHEISANVMSSLPHLSSGLSGKGDTATKSRLLKNPFARKNKRVIPKISNPMVQPSLSNAAFQAQLAAAVDAAGIVARGGTTFNDGATDITTSEFTDSQLPDTSGATSMTDESQFNGHSSRASWESEAPFVWTNADTGRNMEVASTGGGSEEYPSTSATPSEETHETTSSALDSSEPVQRSDFRHPPLPLDQVENDTGVKSIRHDVVTPVAESEEGISIDNIHFPTDSDIAHTEASSEHEAVIRTASRVSARRTLDSPVSSASPASSHTERAATPIITTHSRLVSFGQQRNVQVNGGQRSVSQTAVVVGIDSPGRGSVRSDESTPIARPRVPPDSPLPALPSSLSSGSNKQSRSQSRSPTPPSSLPSLPALPTAPSGLSSARSSVMPLPQRILLGVAEPFHFYPPLALPTCSTASSLPSSGTSSDKAPSSLTSSGAGDYVAYIEKDGKVDEVRGQGWLRFEEMELWGCPGEEDRGVWDVRVVERRRGRSERVVGRFKLEVVGR</sequence>
<dbReference type="STRING" id="71784.A0A1Y2B231"/>
<evidence type="ECO:0000256" key="3">
    <source>
        <dbReference type="SAM" id="SignalP"/>
    </source>
</evidence>
<reference evidence="5 6" key="1">
    <citation type="submission" date="2016-07" db="EMBL/GenBank/DDBJ databases">
        <title>Pervasive Adenine N6-methylation of Active Genes in Fungi.</title>
        <authorList>
            <consortium name="DOE Joint Genome Institute"/>
            <person name="Mondo S.J."/>
            <person name="Dannebaum R.O."/>
            <person name="Kuo R.C."/>
            <person name="Labutti K."/>
            <person name="Haridas S."/>
            <person name="Kuo A."/>
            <person name="Salamov A."/>
            <person name="Ahrendt S.R."/>
            <person name="Lipzen A."/>
            <person name="Sullivan W."/>
            <person name="Andreopoulos W.B."/>
            <person name="Clum A."/>
            <person name="Lindquist E."/>
            <person name="Daum C."/>
            <person name="Ramamoorthy G.K."/>
            <person name="Gryganskyi A."/>
            <person name="Culley D."/>
            <person name="Magnuson J.K."/>
            <person name="James T.Y."/>
            <person name="O'Malley M.A."/>
            <person name="Stajich J.E."/>
            <person name="Spatafora J.W."/>
            <person name="Visel A."/>
            <person name="Grigoriev I.V."/>
        </authorList>
    </citation>
    <scope>NUCLEOTIDE SEQUENCE [LARGE SCALE GENOMIC DNA]</scope>
    <source>
        <strain evidence="5 6">68-887.2</strain>
    </source>
</reference>
<dbReference type="Pfam" id="PF05345">
    <property type="entry name" value="He_PIG"/>
    <property type="match status" value="1"/>
</dbReference>
<evidence type="ECO:0000313" key="5">
    <source>
        <dbReference type="EMBL" id="ORY28796.1"/>
    </source>
</evidence>